<keyword evidence="6" id="KW-1185">Reference proteome</keyword>
<dbReference type="KEGG" id="pbf:CFX0092_A2270"/>
<dbReference type="PROSITE" id="PS00211">
    <property type="entry name" value="ABC_TRANSPORTER_1"/>
    <property type="match status" value="1"/>
</dbReference>
<evidence type="ECO:0000313" key="6">
    <source>
        <dbReference type="Proteomes" id="UP000215027"/>
    </source>
</evidence>
<dbReference type="SUPFAM" id="SSF52540">
    <property type="entry name" value="P-loop containing nucleoside triphosphate hydrolases"/>
    <property type="match status" value="1"/>
</dbReference>
<evidence type="ECO:0000256" key="1">
    <source>
        <dbReference type="ARBA" id="ARBA00022448"/>
    </source>
</evidence>
<dbReference type="PANTHER" id="PTHR43423:SF1">
    <property type="entry name" value="ABC TRANSPORTER I FAMILY MEMBER 17"/>
    <property type="match status" value="1"/>
</dbReference>
<evidence type="ECO:0000313" key="5">
    <source>
        <dbReference type="EMBL" id="CUS04148.2"/>
    </source>
</evidence>
<dbReference type="Proteomes" id="UP000215027">
    <property type="component" value="Chromosome I"/>
</dbReference>
<proteinExistence type="predicted"/>
<dbReference type="Pfam" id="PF00005">
    <property type="entry name" value="ABC_tran"/>
    <property type="match status" value="1"/>
</dbReference>
<dbReference type="OrthoDB" id="4075047at2"/>
<dbReference type="GO" id="GO:0005524">
    <property type="term" value="F:ATP binding"/>
    <property type="evidence" value="ECO:0007669"/>
    <property type="project" value="UniProtKB-KW"/>
</dbReference>
<dbReference type="RefSeq" id="WP_095043536.1">
    <property type="nucleotide sequence ID" value="NZ_LN890655.1"/>
</dbReference>
<feature type="domain" description="ABC transporter" evidence="4">
    <location>
        <begin position="5"/>
        <end position="234"/>
    </location>
</feature>
<dbReference type="PROSITE" id="PS50893">
    <property type="entry name" value="ABC_TRANSPORTER_2"/>
    <property type="match status" value="1"/>
</dbReference>
<protein>
    <submittedName>
        <fullName evidence="5">Phosphate import ATP-binding protein PstB 2</fullName>
        <ecNumber evidence="5">3.6.3.27</ecNumber>
    </submittedName>
</protein>
<evidence type="ECO:0000256" key="3">
    <source>
        <dbReference type="ARBA" id="ARBA00022840"/>
    </source>
</evidence>
<keyword evidence="5" id="KW-0378">Hydrolase</keyword>
<name>A0A160T4W6_9CHLR</name>
<dbReference type="InterPro" id="IPR017871">
    <property type="entry name" value="ABC_transporter-like_CS"/>
</dbReference>
<accession>A0A160T4W6</accession>
<keyword evidence="1" id="KW-0813">Transport</keyword>
<dbReference type="InterPro" id="IPR027417">
    <property type="entry name" value="P-loop_NTPase"/>
</dbReference>
<gene>
    <name evidence="5" type="primary">pstB</name>
    <name evidence="5" type="ORF">CFX0092_A2270</name>
</gene>
<dbReference type="SMART" id="SM00382">
    <property type="entry name" value="AAA"/>
    <property type="match status" value="1"/>
</dbReference>
<evidence type="ECO:0000256" key="2">
    <source>
        <dbReference type="ARBA" id="ARBA00022741"/>
    </source>
</evidence>
<organism evidence="5 6">
    <name type="scientific">Candidatus Promineifilum breve</name>
    <dbReference type="NCBI Taxonomy" id="1806508"/>
    <lineage>
        <taxon>Bacteria</taxon>
        <taxon>Bacillati</taxon>
        <taxon>Chloroflexota</taxon>
        <taxon>Ardenticatenia</taxon>
        <taxon>Candidatus Promineifilales</taxon>
        <taxon>Candidatus Promineifilaceae</taxon>
        <taxon>Candidatus Promineifilum</taxon>
    </lineage>
</organism>
<evidence type="ECO:0000259" key="4">
    <source>
        <dbReference type="PROSITE" id="PS50893"/>
    </source>
</evidence>
<dbReference type="Gene3D" id="3.40.50.300">
    <property type="entry name" value="P-loop containing nucleotide triphosphate hydrolases"/>
    <property type="match status" value="1"/>
</dbReference>
<dbReference type="GO" id="GO:0016887">
    <property type="term" value="F:ATP hydrolysis activity"/>
    <property type="evidence" value="ECO:0007669"/>
    <property type="project" value="InterPro"/>
</dbReference>
<dbReference type="InterPro" id="IPR003593">
    <property type="entry name" value="AAA+_ATPase"/>
</dbReference>
<sequence length="241" mass="26236">MPPIYHLYDLQQTYDGRRVLDVDRLAIGRGEVLALVGPSGAGKSTLLRLLNFLERPSGGILAFDGQPVTERLSLAQRRRVTAVFQRPALLRRSVAANIAYGRQLRGQKLPAAELAGWLERLGLAHLARQAATRLSAGEAQRVALARALVLRPDVLLLDEPTANLDPYNVGLIERLVGEAQAETGMTIVWVTHDVFQARRVAGRVAFLLAGRLLEATDAATFFSAPATPQAAAFLRGELVFE</sequence>
<dbReference type="PANTHER" id="PTHR43423">
    <property type="entry name" value="ABC TRANSPORTER I FAMILY MEMBER 17"/>
    <property type="match status" value="1"/>
</dbReference>
<dbReference type="AlphaFoldDB" id="A0A160T4W6"/>
<reference evidence="5" key="1">
    <citation type="submission" date="2016-01" db="EMBL/GenBank/DDBJ databases">
        <authorList>
            <person name="Mcilroy J.S."/>
            <person name="Karst M S."/>
            <person name="Albertsen M."/>
        </authorList>
    </citation>
    <scope>NUCLEOTIDE SEQUENCE</scope>
    <source>
        <strain evidence="5">Cfx-K</strain>
    </source>
</reference>
<dbReference type="EC" id="3.6.3.27" evidence="5"/>
<dbReference type="EMBL" id="LN890655">
    <property type="protein sequence ID" value="CUS04148.2"/>
    <property type="molecule type" value="Genomic_DNA"/>
</dbReference>
<keyword evidence="2" id="KW-0547">Nucleotide-binding</keyword>
<dbReference type="InterPro" id="IPR003439">
    <property type="entry name" value="ABC_transporter-like_ATP-bd"/>
</dbReference>
<keyword evidence="3 5" id="KW-0067">ATP-binding</keyword>